<keyword evidence="1" id="KW-1133">Transmembrane helix</keyword>
<protein>
    <submittedName>
        <fullName evidence="2">Prepilin-type N-terminal cleavage/methylation domain-containing protein</fullName>
    </submittedName>
</protein>
<keyword evidence="3" id="KW-1185">Reference proteome</keyword>
<organism evidence="2 3">
    <name type="scientific">Dyella acidiphila</name>
    <dbReference type="NCBI Taxonomy" id="2775866"/>
    <lineage>
        <taxon>Bacteria</taxon>
        <taxon>Pseudomonadati</taxon>
        <taxon>Pseudomonadota</taxon>
        <taxon>Gammaproteobacteria</taxon>
        <taxon>Lysobacterales</taxon>
        <taxon>Rhodanobacteraceae</taxon>
        <taxon>Dyella</taxon>
    </lineage>
</organism>
<accession>A0ABR9GCU7</accession>
<dbReference type="PROSITE" id="PS00409">
    <property type="entry name" value="PROKAR_NTER_METHYL"/>
    <property type="match status" value="1"/>
</dbReference>
<comment type="caution">
    <text evidence="2">The sequence shown here is derived from an EMBL/GenBank/DDBJ whole genome shotgun (WGS) entry which is preliminary data.</text>
</comment>
<dbReference type="Gene3D" id="3.30.700.10">
    <property type="entry name" value="Glycoprotein, Type 4 Pilin"/>
    <property type="match status" value="1"/>
</dbReference>
<evidence type="ECO:0000313" key="2">
    <source>
        <dbReference type="EMBL" id="MBE1161864.1"/>
    </source>
</evidence>
<feature type="transmembrane region" description="Helical" evidence="1">
    <location>
        <begin position="13"/>
        <end position="34"/>
    </location>
</feature>
<dbReference type="InterPro" id="IPR031982">
    <property type="entry name" value="PilE-like"/>
</dbReference>
<proteinExistence type="predicted"/>
<dbReference type="Pfam" id="PF16732">
    <property type="entry name" value="ComP_DUS"/>
    <property type="match status" value="1"/>
</dbReference>
<dbReference type="EMBL" id="JACZZA010000010">
    <property type="protein sequence ID" value="MBE1161864.1"/>
    <property type="molecule type" value="Genomic_DNA"/>
</dbReference>
<dbReference type="NCBIfam" id="TIGR02532">
    <property type="entry name" value="IV_pilin_GFxxxE"/>
    <property type="match status" value="1"/>
</dbReference>
<gene>
    <name evidence="2" type="ORF">IGX34_15890</name>
</gene>
<name>A0ABR9GCU7_9GAMM</name>
<dbReference type="InterPro" id="IPR012902">
    <property type="entry name" value="N_methyl_site"/>
</dbReference>
<keyword evidence="1" id="KW-0472">Membrane</keyword>
<dbReference type="Proteomes" id="UP000651010">
    <property type="component" value="Unassembled WGS sequence"/>
</dbReference>
<reference evidence="2 3" key="1">
    <citation type="submission" date="2020-09" db="EMBL/GenBank/DDBJ databases">
        <title>Dyella sp. 7MK23 isolated from forest soil.</title>
        <authorList>
            <person name="Fu J."/>
        </authorList>
    </citation>
    <scope>NUCLEOTIDE SEQUENCE [LARGE SCALE GENOMIC DNA]</scope>
    <source>
        <strain evidence="2 3">7MK23</strain>
    </source>
</reference>
<keyword evidence="1" id="KW-0812">Transmembrane</keyword>
<evidence type="ECO:0000313" key="3">
    <source>
        <dbReference type="Proteomes" id="UP000651010"/>
    </source>
</evidence>
<dbReference type="RefSeq" id="WP_192556706.1">
    <property type="nucleotide sequence ID" value="NZ_JACZZA010000010.1"/>
</dbReference>
<dbReference type="InterPro" id="IPR045584">
    <property type="entry name" value="Pilin-like"/>
</dbReference>
<dbReference type="Pfam" id="PF07963">
    <property type="entry name" value="N_methyl"/>
    <property type="match status" value="1"/>
</dbReference>
<evidence type="ECO:0000256" key="1">
    <source>
        <dbReference type="SAM" id="Phobius"/>
    </source>
</evidence>
<dbReference type="SUPFAM" id="SSF54523">
    <property type="entry name" value="Pili subunits"/>
    <property type="match status" value="1"/>
</dbReference>
<sequence>MHRHAGGFTLIELMTVVVIIAVLAAIAISTYGSYITRSKIQSAKSDLSALALNLENEFQRELQYSAHATSSTAQTQAAYQGWRPAEGKDFVYTVASASTTYTLTATGIDGPLASCVLTLPSANVQQRIDPNTIGSVSGCGSVTTW</sequence>